<evidence type="ECO:0000313" key="2">
    <source>
        <dbReference type="Proteomes" id="UP001058364"/>
    </source>
</evidence>
<organism evidence="1 2">
    <name type="scientific">Mesomycoplasma molare</name>
    <dbReference type="NCBI Taxonomy" id="171288"/>
    <lineage>
        <taxon>Bacteria</taxon>
        <taxon>Bacillati</taxon>
        <taxon>Mycoplasmatota</taxon>
        <taxon>Mycoplasmoidales</taxon>
        <taxon>Metamycoplasmataceae</taxon>
        <taxon>Mesomycoplasma</taxon>
    </lineage>
</organism>
<gene>
    <name evidence="1" type="ORF">NX772_03055</name>
</gene>
<accession>A0ABY5TYE6</accession>
<dbReference type="EMBL" id="CP103423">
    <property type="protein sequence ID" value="UWD34059.1"/>
    <property type="molecule type" value="Genomic_DNA"/>
</dbReference>
<protein>
    <submittedName>
        <fullName evidence="1">Phage head-tail connector protein</fullName>
    </submittedName>
</protein>
<evidence type="ECO:0000313" key="1">
    <source>
        <dbReference type="EMBL" id="UWD34059.1"/>
    </source>
</evidence>
<reference evidence="1" key="1">
    <citation type="submission" date="2022-08" db="EMBL/GenBank/DDBJ databases">
        <title>Complete genome sequence of Mycoplasma molare type strain H 542.</title>
        <authorList>
            <person name="Spergser J."/>
        </authorList>
    </citation>
    <scope>NUCLEOTIDE SEQUENCE</scope>
    <source>
        <strain evidence="1">H 542</strain>
    </source>
</reference>
<sequence>MYPSEEIYDWLDQIKINLSIADNQRDEILLDYIEIAHENIWTQYYELKLDDYGQIPKEHPWAYDLKTKLATLHLAAIYFSNPDTTNQAKDVIDERMLYRILGGRISYAQNEQNK</sequence>
<dbReference type="InterPro" id="IPR021146">
    <property type="entry name" value="Phage_gp6-like_head-tail"/>
</dbReference>
<dbReference type="RefSeq" id="WP_027123084.1">
    <property type="nucleotide sequence ID" value="NZ_CP103423.1"/>
</dbReference>
<keyword evidence="2" id="KW-1185">Reference proteome</keyword>
<dbReference type="Proteomes" id="UP001058364">
    <property type="component" value="Chromosome"/>
</dbReference>
<proteinExistence type="predicted"/>
<name>A0ABY5TYE6_9BACT</name>
<dbReference type="Pfam" id="PF05135">
    <property type="entry name" value="Phage_connect_1"/>
    <property type="match status" value="1"/>
</dbReference>